<name>A0A4Q9REX0_9GAMM</name>
<keyword evidence="3" id="KW-1185">Reference proteome</keyword>
<organism evidence="2 3">
    <name type="scientific">Stutzerimonas kirkiae</name>
    <dbReference type="NCBI Taxonomy" id="2211392"/>
    <lineage>
        <taxon>Bacteria</taxon>
        <taxon>Pseudomonadati</taxon>
        <taxon>Pseudomonadota</taxon>
        <taxon>Gammaproteobacteria</taxon>
        <taxon>Pseudomonadales</taxon>
        <taxon>Pseudomonadaceae</taxon>
        <taxon>Stutzerimonas</taxon>
    </lineage>
</organism>
<proteinExistence type="predicted"/>
<feature type="compositionally biased region" description="Pro residues" evidence="1">
    <location>
        <begin position="230"/>
        <end position="239"/>
    </location>
</feature>
<dbReference type="Proteomes" id="UP000292639">
    <property type="component" value="Unassembled WGS sequence"/>
</dbReference>
<evidence type="ECO:0000313" key="3">
    <source>
        <dbReference type="Proteomes" id="UP000292639"/>
    </source>
</evidence>
<feature type="compositionally biased region" description="Low complexity" evidence="1">
    <location>
        <begin position="240"/>
        <end position="259"/>
    </location>
</feature>
<gene>
    <name evidence="2" type="ORF">DNJ96_02235</name>
</gene>
<evidence type="ECO:0000313" key="2">
    <source>
        <dbReference type="EMBL" id="TBU99375.1"/>
    </source>
</evidence>
<reference evidence="2 3" key="1">
    <citation type="submission" date="2018-06" db="EMBL/GenBank/DDBJ databases">
        <title>Three novel Pseudomonas species isolated from symptomatic oak.</title>
        <authorList>
            <person name="Bueno-Gonzalez V."/>
            <person name="Brady C."/>
        </authorList>
    </citation>
    <scope>NUCLEOTIDE SEQUENCE [LARGE SCALE GENOMIC DNA]</scope>
    <source>
        <strain evidence="2 3">P17C</strain>
    </source>
</reference>
<sequence>MCSASHTRILLCDGPHRLDSPPLLPMPVARRFGGKSIPMACPRHERRPRLPLEGSPGSLLPALPATAVPGYRRPDRLAPATGLPRQGIAEDHPRCRRWPALRRQAGQGKAAGWCAALAADPHRGAGRAGAGFRRAHVPLLQRYPRALPATGDQPGGADRQRSGLSPRTLLQPSRRQRRHLQLSHLQTAGFAGRHGQPAAQRQPLRPAGGGAAHRQAGPRWPPAGRQPDRLLPPGPPPGAGPAVDRAPGDLPRMDGGLASRGGRLLRRAHNPATGGSDHALCQLVRAQGTGQGLRARSHTRDRARPRGALSKHLTRRFGELSPTTQARIQAADVAELERWTDNVLDARTLDEVFAAS</sequence>
<dbReference type="EMBL" id="QJUP01000002">
    <property type="protein sequence ID" value="TBU99375.1"/>
    <property type="molecule type" value="Genomic_DNA"/>
</dbReference>
<dbReference type="AlphaFoldDB" id="A0A4Q9REX0"/>
<accession>A0A4Q9REX0</accession>
<feature type="region of interest" description="Disordered" evidence="1">
    <location>
        <begin position="146"/>
        <end position="259"/>
    </location>
</feature>
<comment type="caution">
    <text evidence="2">The sequence shown here is derived from an EMBL/GenBank/DDBJ whole genome shotgun (WGS) entry which is preliminary data.</text>
</comment>
<protein>
    <submittedName>
        <fullName evidence="2">Uncharacterized protein</fullName>
    </submittedName>
</protein>
<evidence type="ECO:0000256" key="1">
    <source>
        <dbReference type="SAM" id="MobiDB-lite"/>
    </source>
</evidence>